<evidence type="ECO:0000256" key="1">
    <source>
        <dbReference type="SAM" id="Phobius"/>
    </source>
</evidence>
<comment type="caution">
    <text evidence="2">The sequence shown here is derived from an EMBL/GenBank/DDBJ whole genome shotgun (WGS) entry which is preliminary data.</text>
</comment>
<dbReference type="OrthoDB" id="9806195at2"/>
<keyword evidence="1" id="KW-0812">Transmembrane</keyword>
<dbReference type="RefSeq" id="WP_046006140.1">
    <property type="nucleotide sequence ID" value="NZ_JXYA01000041.1"/>
</dbReference>
<protein>
    <submittedName>
        <fullName evidence="2">Membrane protein</fullName>
    </submittedName>
</protein>
<proteinExistence type="predicted"/>
<reference evidence="2 3" key="1">
    <citation type="journal article" date="2015" name="BMC Genomics">
        <title>Genome mining reveals unlocked bioactive potential of marine Gram-negative bacteria.</title>
        <authorList>
            <person name="Machado H."/>
            <person name="Sonnenschein E.C."/>
            <person name="Melchiorsen J."/>
            <person name="Gram L."/>
        </authorList>
    </citation>
    <scope>NUCLEOTIDE SEQUENCE [LARGE SCALE GENOMIC DNA]</scope>
    <source>
        <strain evidence="2 3">S2471</strain>
    </source>
</reference>
<keyword evidence="1" id="KW-0472">Membrane</keyword>
<evidence type="ECO:0000313" key="3">
    <source>
        <dbReference type="Proteomes" id="UP000033452"/>
    </source>
</evidence>
<keyword evidence="1" id="KW-1133">Transmembrane helix</keyword>
<keyword evidence="3" id="KW-1185">Reference proteome</keyword>
<evidence type="ECO:0000313" key="2">
    <source>
        <dbReference type="EMBL" id="KJZ07143.1"/>
    </source>
</evidence>
<sequence>MNKSSFKSIRKFHKLAGYLLALQIFAWLLGGLVMSAIPLDMVHGKHLAKRTLENPFTYVDYTANLNQLANRVAGFNSLTLHHFLDQPIIVVTGAERAYFTSAGAPFPTPSEAQIRANAQAHYLGNSLIESAQLLTQGPREVQYRPQVWQVTFADTLSTTLYLDAQSGQVITVRSTLWRIFDFFWMLHIMDYDERDDFNNPLLITFAASSVAFCLSGILLLLQSPPWRRRRQQIR</sequence>
<dbReference type="PATRIC" id="fig|43658.5.peg.3560"/>
<name>A0A0F4QHF9_9GAMM</name>
<feature type="transmembrane region" description="Helical" evidence="1">
    <location>
        <begin position="201"/>
        <end position="221"/>
    </location>
</feature>
<accession>A0A0F4QHF9</accession>
<organism evidence="2 3">
    <name type="scientific">Pseudoalteromonas rubra</name>
    <dbReference type="NCBI Taxonomy" id="43658"/>
    <lineage>
        <taxon>Bacteria</taxon>
        <taxon>Pseudomonadati</taxon>
        <taxon>Pseudomonadota</taxon>
        <taxon>Gammaproteobacteria</taxon>
        <taxon>Alteromonadales</taxon>
        <taxon>Pseudoalteromonadaceae</taxon>
        <taxon>Pseudoalteromonas</taxon>
    </lineage>
</organism>
<dbReference type="AlphaFoldDB" id="A0A0F4QHF9"/>
<gene>
    <name evidence="2" type="ORF">TW77_16830</name>
</gene>
<dbReference type="EMBL" id="JXYA01000041">
    <property type="protein sequence ID" value="KJZ07143.1"/>
    <property type="molecule type" value="Genomic_DNA"/>
</dbReference>
<dbReference type="Proteomes" id="UP000033452">
    <property type="component" value="Unassembled WGS sequence"/>
</dbReference>